<gene>
    <name evidence="2" type="ORF">E3N88_30249</name>
</gene>
<protein>
    <submittedName>
        <fullName evidence="2">Uncharacterized protein</fullName>
    </submittedName>
</protein>
<feature type="transmembrane region" description="Helical" evidence="1">
    <location>
        <begin position="88"/>
        <end position="108"/>
    </location>
</feature>
<proteinExistence type="predicted"/>
<dbReference type="OrthoDB" id="1924921at2759"/>
<evidence type="ECO:0000313" key="2">
    <source>
        <dbReference type="EMBL" id="KAD3641026.1"/>
    </source>
</evidence>
<comment type="caution">
    <text evidence="2">The sequence shown here is derived from an EMBL/GenBank/DDBJ whole genome shotgun (WGS) entry which is preliminary data.</text>
</comment>
<name>A0A5N6MLS1_9ASTR</name>
<evidence type="ECO:0000256" key="1">
    <source>
        <dbReference type="SAM" id="Phobius"/>
    </source>
</evidence>
<keyword evidence="1" id="KW-1133">Transmembrane helix</keyword>
<reference evidence="2 3" key="1">
    <citation type="submission" date="2019-05" db="EMBL/GenBank/DDBJ databases">
        <title>Mikania micrantha, genome provides insights into the molecular mechanism of rapid growth.</title>
        <authorList>
            <person name="Liu B."/>
        </authorList>
    </citation>
    <scope>NUCLEOTIDE SEQUENCE [LARGE SCALE GENOMIC DNA]</scope>
    <source>
        <strain evidence="2">NLD-2019</strain>
        <tissue evidence="2">Leaf</tissue>
    </source>
</reference>
<feature type="transmembrane region" description="Helical" evidence="1">
    <location>
        <begin position="160"/>
        <end position="182"/>
    </location>
</feature>
<dbReference type="PANTHER" id="PTHR38937">
    <property type="entry name" value="MEMBRANE PROTEIN OF ER BODY-LIKE PROTEIN"/>
    <property type="match status" value="1"/>
</dbReference>
<keyword evidence="1" id="KW-0472">Membrane</keyword>
<organism evidence="2 3">
    <name type="scientific">Mikania micrantha</name>
    <name type="common">bitter vine</name>
    <dbReference type="NCBI Taxonomy" id="192012"/>
    <lineage>
        <taxon>Eukaryota</taxon>
        <taxon>Viridiplantae</taxon>
        <taxon>Streptophyta</taxon>
        <taxon>Embryophyta</taxon>
        <taxon>Tracheophyta</taxon>
        <taxon>Spermatophyta</taxon>
        <taxon>Magnoliopsida</taxon>
        <taxon>eudicotyledons</taxon>
        <taxon>Gunneridae</taxon>
        <taxon>Pentapetalae</taxon>
        <taxon>asterids</taxon>
        <taxon>campanulids</taxon>
        <taxon>Asterales</taxon>
        <taxon>Asteraceae</taxon>
        <taxon>Asteroideae</taxon>
        <taxon>Heliantheae alliance</taxon>
        <taxon>Eupatorieae</taxon>
        <taxon>Mikania</taxon>
    </lineage>
</organism>
<keyword evidence="1" id="KW-0812">Transmembrane</keyword>
<feature type="transmembrane region" description="Helical" evidence="1">
    <location>
        <begin position="128"/>
        <end position="148"/>
    </location>
</feature>
<dbReference type="InterPro" id="IPR052843">
    <property type="entry name" value="ER_body_metal_sequester"/>
</dbReference>
<evidence type="ECO:0000313" key="3">
    <source>
        <dbReference type="Proteomes" id="UP000326396"/>
    </source>
</evidence>
<dbReference type="EMBL" id="SZYD01000015">
    <property type="protein sequence ID" value="KAD3641026.1"/>
    <property type="molecule type" value="Genomic_DNA"/>
</dbReference>
<dbReference type="Proteomes" id="UP000326396">
    <property type="component" value="Linkage Group LG5"/>
</dbReference>
<dbReference type="AlphaFoldDB" id="A0A5N6MLS1"/>
<keyword evidence="3" id="KW-1185">Reference proteome</keyword>
<dbReference type="PANTHER" id="PTHR38937:SF2">
    <property type="entry name" value="MEMBRANE PROTEIN OF ER BODY-LIKE PROTEIN ISOFORM X1"/>
    <property type="match status" value="1"/>
</dbReference>
<accession>A0A5N6MLS1</accession>
<sequence length="213" mass="23895">MIVGLDPADLVGCSSCLSLFICSDTFRLLSSDLPESSNARGSSNINWLEPKLYLWSMKLWDLSDNCYKYSSRQHTNEAKNYIELLGQANYFSLHVLFAILSFLVFGMVPTVANRYSFHETNDKDFKLVMAATTSLLCVLLLAILKAYINKCTSLEYFKMVVYYIIIAVSVLGVSYVVGNLAARLMEEHGWFNTSSGGDMTCLPRAIIPNLESF</sequence>